<gene>
    <name evidence="1" type="ORF">ACFSVL_39230</name>
</gene>
<dbReference type="EMBL" id="JBHUKS010000033">
    <property type="protein sequence ID" value="MFD2473488.1"/>
    <property type="molecule type" value="Genomic_DNA"/>
</dbReference>
<sequence length="92" mass="9959">MSRSTMSVAVPSPEFPVYRAVTAHVTGGLAGALRVMTLLHGRRYPVRNLDVDVREGVVESRVSCTLLLTAGETGLLLERLRRIPVVVSAENS</sequence>
<proteinExistence type="predicted"/>
<protein>
    <recommendedName>
        <fullName evidence="3">ACT domain-containing protein</fullName>
    </recommendedName>
</protein>
<dbReference type="Proteomes" id="UP001597483">
    <property type="component" value="Unassembled WGS sequence"/>
</dbReference>
<comment type="caution">
    <text evidence="1">The sequence shown here is derived from an EMBL/GenBank/DDBJ whole genome shotgun (WGS) entry which is preliminary data.</text>
</comment>
<evidence type="ECO:0008006" key="3">
    <source>
        <dbReference type="Google" id="ProtNLM"/>
    </source>
</evidence>
<evidence type="ECO:0000313" key="1">
    <source>
        <dbReference type="EMBL" id="MFD2473488.1"/>
    </source>
</evidence>
<accession>A0ABW5HJI0</accession>
<evidence type="ECO:0000313" key="2">
    <source>
        <dbReference type="Proteomes" id="UP001597483"/>
    </source>
</evidence>
<keyword evidence="2" id="KW-1185">Reference proteome</keyword>
<name>A0ABW5HJI0_9PSEU</name>
<dbReference type="RefSeq" id="WP_378312004.1">
    <property type="nucleotide sequence ID" value="NZ_JBHUKS010000033.1"/>
</dbReference>
<organism evidence="1 2">
    <name type="scientific">Amycolatopsis silviterrae</name>
    <dbReference type="NCBI Taxonomy" id="1656914"/>
    <lineage>
        <taxon>Bacteria</taxon>
        <taxon>Bacillati</taxon>
        <taxon>Actinomycetota</taxon>
        <taxon>Actinomycetes</taxon>
        <taxon>Pseudonocardiales</taxon>
        <taxon>Pseudonocardiaceae</taxon>
        <taxon>Amycolatopsis</taxon>
    </lineage>
</organism>
<reference evidence="2" key="1">
    <citation type="journal article" date="2019" name="Int. J. Syst. Evol. Microbiol.">
        <title>The Global Catalogue of Microorganisms (GCM) 10K type strain sequencing project: providing services to taxonomists for standard genome sequencing and annotation.</title>
        <authorList>
            <consortium name="The Broad Institute Genomics Platform"/>
            <consortium name="The Broad Institute Genome Sequencing Center for Infectious Disease"/>
            <person name="Wu L."/>
            <person name="Ma J."/>
        </authorList>
    </citation>
    <scope>NUCLEOTIDE SEQUENCE [LARGE SCALE GENOMIC DNA]</scope>
    <source>
        <strain evidence="2">CGMCC 4.7641</strain>
    </source>
</reference>